<reference evidence="1" key="1">
    <citation type="submission" date="2021-10" db="EMBL/GenBank/DDBJ databases">
        <title>Psilocybe cubensis genome.</title>
        <authorList>
            <person name="Mckernan K.J."/>
            <person name="Crawford S."/>
            <person name="Trippe A."/>
            <person name="Kane L.T."/>
            <person name="Mclaughlin S."/>
        </authorList>
    </citation>
    <scope>NUCLEOTIDE SEQUENCE</scope>
    <source>
        <strain evidence="1">MGC-MH-2018</strain>
    </source>
</reference>
<evidence type="ECO:0000313" key="2">
    <source>
        <dbReference type="Proteomes" id="UP000664032"/>
    </source>
</evidence>
<protein>
    <submittedName>
        <fullName evidence="1">Uncharacterized protein</fullName>
    </submittedName>
</protein>
<comment type="caution">
    <text evidence="1">The sequence shown here is derived from an EMBL/GenBank/DDBJ whole genome shotgun (WGS) entry which is preliminary data.</text>
</comment>
<gene>
    <name evidence="1" type="ORF">JR316_0010734</name>
</gene>
<name>A0ACB8GMX3_PSICU</name>
<evidence type="ECO:0000313" key="1">
    <source>
        <dbReference type="EMBL" id="KAH9476819.1"/>
    </source>
</evidence>
<accession>A0ACB8GMX3</accession>
<proteinExistence type="predicted"/>
<keyword evidence="2" id="KW-1185">Reference proteome</keyword>
<dbReference type="Proteomes" id="UP000664032">
    <property type="component" value="Unassembled WGS sequence"/>
</dbReference>
<sequence length="170" mass="17630">MSLFGVGLKGVASFEVSDGGRDKGDDIIICPESLLIPLFLFLPLLKGVDVDTGNGVCVLYRSMVLLRLGGALASALGESRSARKLRLCNLGVPVVSSSSLSLSGVFLVAIDSKDSCVLMITSPPSFISGDFDSTVAYFSAKSTRSFQDKGPLAVSVPRISNSGPPGAQSV</sequence>
<dbReference type="EMBL" id="JAFIQS020000010">
    <property type="protein sequence ID" value="KAH9476819.1"/>
    <property type="molecule type" value="Genomic_DNA"/>
</dbReference>
<organism evidence="1 2">
    <name type="scientific">Psilocybe cubensis</name>
    <name type="common">Psychedelic mushroom</name>
    <name type="synonym">Stropharia cubensis</name>
    <dbReference type="NCBI Taxonomy" id="181762"/>
    <lineage>
        <taxon>Eukaryota</taxon>
        <taxon>Fungi</taxon>
        <taxon>Dikarya</taxon>
        <taxon>Basidiomycota</taxon>
        <taxon>Agaricomycotina</taxon>
        <taxon>Agaricomycetes</taxon>
        <taxon>Agaricomycetidae</taxon>
        <taxon>Agaricales</taxon>
        <taxon>Agaricineae</taxon>
        <taxon>Strophariaceae</taxon>
        <taxon>Psilocybe</taxon>
    </lineage>
</organism>